<name>A0ABC9SM49_LEPBO</name>
<organism evidence="1 2">
    <name type="scientific">Leptospira borgpetersenii str. Brem 328</name>
    <dbReference type="NCBI Taxonomy" id="1049780"/>
    <lineage>
        <taxon>Bacteria</taxon>
        <taxon>Pseudomonadati</taxon>
        <taxon>Spirochaetota</taxon>
        <taxon>Spirochaetia</taxon>
        <taxon>Leptospirales</taxon>
        <taxon>Leptospiraceae</taxon>
        <taxon>Leptospira</taxon>
    </lineage>
</organism>
<dbReference type="Proteomes" id="UP000012166">
    <property type="component" value="Unassembled WGS sequence"/>
</dbReference>
<comment type="caution">
    <text evidence="1">The sequence shown here is derived from an EMBL/GenBank/DDBJ whole genome shotgun (WGS) entry which is preliminary data.</text>
</comment>
<gene>
    <name evidence="1" type="ORF">LEP1GSC056_4009</name>
</gene>
<dbReference type="AlphaFoldDB" id="A0ABC9SM49"/>
<reference evidence="1 2" key="1">
    <citation type="submission" date="2013-01" db="EMBL/GenBank/DDBJ databases">
        <authorList>
            <person name="Harkins D.M."/>
            <person name="Durkin A.S."/>
            <person name="Brinkac L.M."/>
            <person name="Haft D.H."/>
            <person name="Selengut J.D."/>
            <person name="Sanka R."/>
            <person name="DePew J."/>
            <person name="Purushe J."/>
            <person name="Hartskeerl R.A."/>
            <person name="Ahmed A."/>
            <person name="van der Linden H."/>
            <person name="Goris M.G.A."/>
            <person name="Vinetz J.M."/>
            <person name="Sutton G.G."/>
            <person name="Nierman W.C."/>
            <person name="Fouts D.E."/>
        </authorList>
    </citation>
    <scope>NUCLEOTIDE SEQUENCE [LARGE SCALE GENOMIC DNA]</scope>
    <source>
        <strain evidence="1 2">Brem 328</strain>
    </source>
</reference>
<accession>A0ABC9SM49</accession>
<sequence length="38" mass="4410">MHLYHYNEIHSAAIAADYGAFKKVPREKKSLKVIAFFD</sequence>
<evidence type="ECO:0000313" key="2">
    <source>
        <dbReference type="Proteomes" id="UP000012166"/>
    </source>
</evidence>
<evidence type="ECO:0000313" key="1">
    <source>
        <dbReference type="EMBL" id="EMN18675.1"/>
    </source>
</evidence>
<proteinExistence type="predicted"/>
<protein>
    <submittedName>
        <fullName evidence="1">Uncharacterized protein</fullName>
    </submittedName>
</protein>
<dbReference type="EMBL" id="AHMS02000012">
    <property type="protein sequence ID" value="EMN18675.1"/>
    <property type="molecule type" value="Genomic_DNA"/>
</dbReference>